<organism evidence="1 2">
    <name type="scientific">Rhizophagus irregularis (strain DAOM 181602 / DAOM 197198 / MUCL 43194)</name>
    <name type="common">Arbuscular mycorrhizal fungus</name>
    <name type="synonym">Glomus intraradices</name>
    <dbReference type="NCBI Taxonomy" id="747089"/>
    <lineage>
        <taxon>Eukaryota</taxon>
        <taxon>Fungi</taxon>
        <taxon>Fungi incertae sedis</taxon>
        <taxon>Mucoromycota</taxon>
        <taxon>Glomeromycotina</taxon>
        <taxon>Glomeromycetes</taxon>
        <taxon>Glomerales</taxon>
        <taxon>Glomeraceae</taxon>
        <taxon>Rhizophagus</taxon>
    </lineage>
</organism>
<keyword evidence="2" id="KW-1185">Reference proteome</keyword>
<evidence type="ECO:0000313" key="1">
    <source>
        <dbReference type="EMBL" id="POG77562.1"/>
    </source>
</evidence>
<protein>
    <submittedName>
        <fullName evidence="1">Uncharacterized protein</fullName>
    </submittedName>
</protein>
<dbReference type="Proteomes" id="UP000018888">
    <property type="component" value="Unassembled WGS sequence"/>
</dbReference>
<reference evidence="1 2" key="2">
    <citation type="journal article" date="2018" name="New Phytol.">
        <title>High intraspecific genome diversity in the model arbuscular mycorrhizal symbiont Rhizophagus irregularis.</title>
        <authorList>
            <person name="Chen E.C.H."/>
            <person name="Morin E."/>
            <person name="Beaudet D."/>
            <person name="Noel J."/>
            <person name="Yildirir G."/>
            <person name="Ndikumana S."/>
            <person name="Charron P."/>
            <person name="St-Onge C."/>
            <person name="Giorgi J."/>
            <person name="Kruger M."/>
            <person name="Marton T."/>
            <person name="Ropars J."/>
            <person name="Grigoriev I.V."/>
            <person name="Hainaut M."/>
            <person name="Henrissat B."/>
            <person name="Roux C."/>
            <person name="Martin F."/>
            <person name="Corradi N."/>
        </authorList>
    </citation>
    <scope>NUCLEOTIDE SEQUENCE [LARGE SCALE GENOMIC DNA]</scope>
    <source>
        <strain evidence="1 2">DAOM 197198</strain>
    </source>
</reference>
<accession>A0A2P4QIU2</accession>
<evidence type="ECO:0000313" key="2">
    <source>
        <dbReference type="Proteomes" id="UP000018888"/>
    </source>
</evidence>
<sequence length="54" mass="6224">MVLKVLFTDKLEGPLLPILATLFFVNMDERLLSIKLKTSLFIFVGKLEKLLFLI</sequence>
<reference evidence="1 2" key="1">
    <citation type="journal article" date="2013" name="Proc. Natl. Acad. Sci. U.S.A.">
        <title>Genome of an arbuscular mycorrhizal fungus provides insight into the oldest plant symbiosis.</title>
        <authorList>
            <person name="Tisserant E."/>
            <person name="Malbreil M."/>
            <person name="Kuo A."/>
            <person name="Kohler A."/>
            <person name="Symeonidi A."/>
            <person name="Balestrini R."/>
            <person name="Charron P."/>
            <person name="Duensing N."/>
            <person name="Frei Dit Frey N."/>
            <person name="Gianinazzi-Pearson V."/>
            <person name="Gilbert L.B."/>
            <person name="Handa Y."/>
            <person name="Herr J.R."/>
            <person name="Hijri M."/>
            <person name="Koul R."/>
            <person name="Kawaguchi M."/>
            <person name="Krajinski F."/>
            <person name="Lammers P.J."/>
            <person name="Masclaux F.G."/>
            <person name="Murat C."/>
            <person name="Morin E."/>
            <person name="Ndikumana S."/>
            <person name="Pagni M."/>
            <person name="Petitpierre D."/>
            <person name="Requena N."/>
            <person name="Rosikiewicz P."/>
            <person name="Riley R."/>
            <person name="Saito K."/>
            <person name="San Clemente H."/>
            <person name="Shapiro H."/>
            <person name="van Tuinen D."/>
            <person name="Becard G."/>
            <person name="Bonfante P."/>
            <person name="Paszkowski U."/>
            <person name="Shachar-Hill Y.Y."/>
            <person name="Tuskan G.A."/>
            <person name="Young P.W."/>
            <person name="Sanders I.R."/>
            <person name="Henrissat B."/>
            <person name="Rensing S.A."/>
            <person name="Grigoriev I.V."/>
            <person name="Corradi N."/>
            <person name="Roux C."/>
            <person name="Martin F."/>
        </authorList>
    </citation>
    <scope>NUCLEOTIDE SEQUENCE [LARGE SCALE GENOMIC DNA]</scope>
    <source>
        <strain evidence="1 2">DAOM 197198</strain>
    </source>
</reference>
<dbReference type="EMBL" id="AUPC02000039">
    <property type="protein sequence ID" value="POG77562.1"/>
    <property type="molecule type" value="Genomic_DNA"/>
</dbReference>
<gene>
    <name evidence="1" type="ORF">GLOIN_2v1545487</name>
</gene>
<comment type="caution">
    <text evidence="1">The sequence shown here is derived from an EMBL/GenBank/DDBJ whole genome shotgun (WGS) entry which is preliminary data.</text>
</comment>
<dbReference type="AlphaFoldDB" id="A0A2P4QIU2"/>
<proteinExistence type="predicted"/>
<name>A0A2P4QIU2_RHIID</name>